<dbReference type="InterPro" id="IPR011050">
    <property type="entry name" value="Pectin_lyase_fold/virulence"/>
</dbReference>
<dbReference type="InterPro" id="IPR022441">
    <property type="entry name" value="Para_beta_helix_rpt-2"/>
</dbReference>
<dbReference type="InterPro" id="IPR012334">
    <property type="entry name" value="Pectin_lyas_fold"/>
</dbReference>
<gene>
    <name evidence="2" type="ORF">RG47T_1859</name>
</gene>
<evidence type="ECO:0000313" key="2">
    <source>
        <dbReference type="EMBL" id="OKS86403.1"/>
    </source>
</evidence>
<sequence>MAVILFGCNNSYATTYYISSSTGNDAYTDIQAHNPSTPWKSINKLNVYFKSLGAGDSILFKRGETFYGAITVAKSGAVFAPIYFGAYGNGNNPQISGLTTLKNWKLVKNGVYESPCVTDGSMLILNGVQQAIGRYPNKGYLTYKSHQGNTSIIDNQSGDLTNWTGSEVVIRKNRWIIDKSTITSNAGGVITYAAGTKDMPTNGFGYFIQKNIKTLDQFGEWYYDASRKMMMIYVGNKNPENLVIKTNAESNLVNITKFNNIVFENLSFIGAGNNAFNITNSSKITLRHCTTDLTGADAISASYSPFLAIQNCILNHSLSGGVNMDAGCVNSAVINNEIKNTGLIPGLGKSGSGTYEAITSFGDNTQIERNKIDSTGYNGVYFGGTSSYVKNNYITYFCLTKDDGAGIYIGDWSKTMSKRVVGNIIMHGIGNGAGTTFPLSLQAEGIYIDDNTESVAITGNTVSLCANNGIKIHNAKDINIYGNTVFNNGVQLRLEQDHYLETSTYIRNNNIRNNTFFSLNDLQPNAKFSSQQDDIISFGQIDSNYYCQLKKEISAIMASTVKNGKGVNQTYNLTRWKTAYGKDQFSIELLPYQDIMFEFNVTNEVRTIKLDKPYVDVHHNVYKDKVSIDPFSSIILVANEQTIAKSEQNNSADKKEIAAYNVPQKVVVAAVAANDER</sequence>
<dbReference type="Gene3D" id="2.160.20.10">
    <property type="entry name" value="Single-stranded right-handed beta-helix, Pectin lyase-like"/>
    <property type="match status" value="2"/>
</dbReference>
<dbReference type="SUPFAM" id="SSF51126">
    <property type="entry name" value="Pectin lyase-like"/>
    <property type="match status" value="2"/>
</dbReference>
<protein>
    <recommendedName>
        <fullName evidence="1">Right handed beta helix domain-containing protein</fullName>
    </recommendedName>
</protein>
<dbReference type="AlphaFoldDB" id="A0A1Q5ZXB5"/>
<evidence type="ECO:0000313" key="3">
    <source>
        <dbReference type="Proteomes" id="UP000186720"/>
    </source>
</evidence>
<name>A0A1Q5ZXB5_9SPHI</name>
<dbReference type="PANTHER" id="PTHR36453:SF1">
    <property type="entry name" value="RIGHT HANDED BETA HELIX DOMAIN-CONTAINING PROTEIN"/>
    <property type="match status" value="1"/>
</dbReference>
<dbReference type="PANTHER" id="PTHR36453">
    <property type="entry name" value="SECRETED PROTEIN-RELATED"/>
    <property type="match status" value="1"/>
</dbReference>
<dbReference type="InterPro" id="IPR039448">
    <property type="entry name" value="Beta_helix"/>
</dbReference>
<dbReference type="Proteomes" id="UP000186720">
    <property type="component" value="Unassembled WGS sequence"/>
</dbReference>
<dbReference type="STRING" id="1302689.RG47T_1859"/>
<dbReference type="InterPro" id="IPR006626">
    <property type="entry name" value="PbH1"/>
</dbReference>
<evidence type="ECO:0000259" key="1">
    <source>
        <dbReference type="Pfam" id="PF13229"/>
    </source>
</evidence>
<reference evidence="2 3" key="1">
    <citation type="submission" date="2016-11" db="EMBL/GenBank/DDBJ databases">
        <title>Whole Genome Sequencing of Mucilaginibacter polytrichastri RG4-7(T) isolated from the moss sample.</title>
        <authorList>
            <person name="Li Y."/>
        </authorList>
    </citation>
    <scope>NUCLEOTIDE SEQUENCE [LARGE SCALE GENOMIC DNA]</scope>
    <source>
        <strain evidence="2 3">RG4-7</strain>
    </source>
</reference>
<dbReference type="EMBL" id="MPPL01000001">
    <property type="protein sequence ID" value="OKS86403.1"/>
    <property type="molecule type" value="Genomic_DNA"/>
</dbReference>
<keyword evidence="3" id="KW-1185">Reference proteome</keyword>
<proteinExistence type="predicted"/>
<dbReference type="Pfam" id="PF13229">
    <property type="entry name" value="Beta_helix"/>
    <property type="match status" value="1"/>
</dbReference>
<organism evidence="2 3">
    <name type="scientific">Mucilaginibacter polytrichastri</name>
    <dbReference type="NCBI Taxonomy" id="1302689"/>
    <lineage>
        <taxon>Bacteria</taxon>
        <taxon>Pseudomonadati</taxon>
        <taxon>Bacteroidota</taxon>
        <taxon>Sphingobacteriia</taxon>
        <taxon>Sphingobacteriales</taxon>
        <taxon>Sphingobacteriaceae</taxon>
        <taxon>Mucilaginibacter</taxon>
    </lineage>
</organism>
<dbReference type="SMART" id="SM00710">
    <property type="entry name" value="PbH1"/>
    <property type="match status" value="8"/>
</dbReference>
<feature type="domain" description="Right handed beta helix" evidence="1">
    <location>
        <begin position="363"/>
        <end position="515"/>
    </location>
</feature>
<dbReference type="NCBIfam" id="TIGR03804">
    <property type="entry name" value="para_beta_helix"/>
    <property type="match status" value="1"/>
</dbReference>
<accession>A0A1Q5ZXB5</accession>
<comment type="caution">
    <text evidence="2">The sequence shown here is derived from an EMBL/GenBank/DDBJ whole genome shotgun (WGS) entry which is preliminary data.</text>
</comment>